<dbReference type="Proteomes" id="UP000029964">
    <property type="component" value="Unassembled WGS sequence"/>
</dbReference>
<comment type="caution">
    <text evidence="5">The sequence shown here is derived from an EMBL/GenBank/DDBJ whole genome shotgun (WGS) entry which is preliminary data.</text>
</comment>
<accession>A0A086T3U8</accession>
<keyword evidence="6" id="KW-1185">Reference proteome</keyword>
<evidence type="ECO:0000256" key="3">
    <source>
        <dbReference type="ARBA" id="ARBA00022723"/>
    </source>
</evidence>
<reference evidence="6" key="1">
    <citation type="journal article" date="2014" name="Genome Announc.">
        <title>Genome sequence and annotation of Acremonium chrysogenum, producer of the beta-lactam antibiotic cephalosporin C.</title>
        <authorList>
            <person name="Terfehr D."/>
            <person name="Dahlmann T.A."/>
            <person name="Specht T."/>
            <person name="Zadra I."/>
            <person name="Kuernsteiner H."/>
            <person name="Kueck U."/>
        </authorList>
    </citation>
    <scope>NUCLEOTIDE SEQUENCE [LARGE SCALE GENOMIC DNA]</scope>
    <source>
        <strain evidence="6">ATCC 11550 / CBS 779.69 / DSM 880 / IAM 14645 / JCM 23072 / IMI 49137</strain>
    </source>
</reference>
<evidence type="ECO:0000256" key="4">
    <source>
        <dbReference type="ARBA" id="ARBA00023004"/>
    </source>
</evidence>
<dbReference type="GO" id="GO:0020037">
    <property type="term" value="F:heme binding"/>
    <property type="evidence" value="ECO:0007669"/>
    <property type="project" value="InterPro"/>
</dbReference>
<keyword evidence="2" id="KW-0349">Heme</keyword>
<protein>
    <recommendedName>
        <fullName evidence="7">Cytochrome P450</fullName>
    </recommendedName>
</protein>
<dbReference type="STRING" id="857340.A0A086T3U8"/>
<dbReference type="Gene3D" id="1.10.630.10">
    <property type="entry name" value="Cytochrome P450"/>
    <property type="match status" value="1"/>
</dbReference>
<name>A0A086T3U8_HAPC1</name>
<keyword evidence="3" id="KW-0479">Metal-binding</keyword>
<sequence length="173" mass="19621">MYRQRAGEHIDKVKLEKSHHLEKGGSVALGGKPTLFRLLVHENALHEDDMSTERLKKEAMVLLGTGATTTRAVTIGIFELLSHPEKRMTLERELAVPMANWPREKPSLRSLEKLPYLQAVIQESLRYSIKPEFWFHAKTTPSIAYRGFAVQGMDNSTRSTLITLLMHVDEASI</sequence>
<dbReference type="InterPro" id="IPR036396">
    <property type="entry name" value="Cyt_P450_sf"/>
</dbReference>
<keyword evidence="4" id="KW-0408">Iron</keyword>
<evidence type="ECO:0000256" key="1">
    <source>
        <dbReference type="ARBA" id="ARBA00010617"/>
    </source>
</evidence>
<evidence type="ECO:0000313" key="6">
    <source>
        <dbReference type="Proteomes" id="UP000029964"/>
    </source>
</evidence>
<dbReference type="GO" id="GO:0004497">
    <property type="term" value="F:monooxygenase activity"/>
    <property type="evidence" value="ECO:0007669"/>
    <property type="project" value="InterPro"/>
</dbReference>
<dbReference type="EMBL" id="JPKY01000056">
    <property type="protein sequence ID" value="KFH44030.1"/>
    <property type="molecule type" value="Genomic_DNA"/>
</dbReference>
<dbReference type="AlphaFoldDB" id="A0A086T3U8"/>
<organism evidence="5 6">
    <name type="scientific">Hapsidospora chrysogenum (strain ATCC 11550 / CBS 779.69 / DSM 880 / IAM 14645 / JCM 23072 / IMI 49137)</name>
    <name type="common">Acremonium chrysogenum</name>
    <dbReference type="NCBI Taxonomy" id="857340"/>
    <lineage>
        <taxon>Eukaryota</taxon>
        <taxon>Fungi</taxon>
        <taxon>Dikarya</taxon>
        <taxon>Ascomycota</taxon>
        <taxon>Pezizomycotina</taxon>
        <taxon>Sordariomycetes</taxon>
        <taxon>Hypocreomycetidae</taxon>
        <taxon>Hypocreales</taxon>
        <taxon>Bionectriaceae</taxon>
        <taxon>Hapsidospora</taxon>
    </lineage>
</organism>
<proteinExistence type="inferred from homology"/>
<dbReference type="InterPro" id="IPR050121">
    <property type="entry name" value="Cytochrome_P450_monoxygenase"/>
</dbReference>
<dbReference type="PANTHER" id="PTHR24305">
    <property type="entry name" value="CYTOCHROME P450"/>
    <property type="match status" value="1"/>
</dbReference>
<gene>
    <name evidence="5" type="ORF">ACRE_051870</name>
</gene>
<dbReference type="PANTHER" id="PTHR24305:SF166">
    <property type="entry name" value="CYTOCHROME P450 12A4, MITOCHONDRIAL-RELATED"/>
    <property type="match status" value="1"/>
</dbReference>
<dbReference type="GO" id="GO:0016705">
    <property type="term" value="F:oxidoreductase activity, acting on paired donors, with incorporation or reduction of molecular oxygen"/>
    <property type="evidence" value="ECO:0007669"/>
    <property type="project" value="InterPro"/>
</dbReference>
<dbReference type="HOGENOM" id="CLU_1547097_0_0_1"/>
<evidence type="ECO:0008006" key="7">
    <source>
        <dbReference type="Google" id="ProtNLM"/>
    </source>
</evidence>
<evidence type="ECO:0000256" key="2">
    <source>
        <dbReference type="ARBA" id="ARBA00022617"/>
    </source>
</evidence>
<dbReference type="Pfam" id="PF00067">
    <property type="entry name" value="p450"/>
    <property type="match status" value="1"/>
</dbReference>
<dbReference type="GO" id="GO:0005506">
    <property type="term" value="F:iron ion binding"/>
    <property type="evidence" value="ECO:0007669"/>
    <property type="project" value="InterPro"/>
</dbReference>
<comment type="similarity">
    <text evidence="1">Belongs to the cytochrome P450 family.</text>
</comment>
<dbReference type="SUPFAM" id="SSF48264">
    <property type="entry name" value="Cytochrome P450"/>
    <property type="match status" value="1"/>
</dbReference>
<evidence type="ECO:0000313" key="5">
    <source>
        <dbReference type="EMBL" id="KFH44030.1"/>
    </source>
</evidence>
<dbReference type="InterPro" id="IPR001128">
    <property type="entry name" value="Cyt_P450"/>
</dbReference>
<dbReference type="OrthoDB" id="3945418at2759"/>